<feature type="region of interest" description="Disordered" evidence="2">
    <location>
        <begin position="445"/>
        <end position="476"/>
    </location>
</feature>
<dbReference type="STRING" id="426418.B2WFC1"/>
<gene>
    <name evidence="5" type="ORF">PTRG_08282</name>
</gene>
<dbReference type="eggNOG" id="KOG3937">
    <property type="taxonomic scope" value="Eukaryota"/>
</dbReference>
<dbReference type="InterPro" id="IPR038516">
    <property type="entry name" value="AAR2_N_sf"/>
</dbReference>
<dbReference type="GO" id="GO:0000244">
    <property type="term" value="P:spliceosomal tri-snRNP complex assembly"/>
    <property type="evidence" value="ECO:0007669"/>
    <property type="project" value="TreeGrafter"/>
</dbReference>
<evidence type="ECO:0000313" key="5">
    <source>
        <dbReference type="EMBL" id="EDU51201.1"/>
    </source>
</evidence>
<evidence type="ECO:0000259" key="4">
    <source>
        <dbReference type="Pfam" id="PF20981"/>
    </source>
</evidence>
<dbReference type="Pfam" id="PF20981">
    <property type="entry name" value="AAR2_1st"/>
    <property type="match status" value="1"/>
</dbReference>
<evidence type="ECO:0000256" key="2">
    <source>
        <dbReference type="SAM" id="MobiDB-lite"/>
    </source>
</evidence>
<dbReference type="KEGG" id="ptrr:6346563"/>
<feature type="domain" description="AAR2 N-terminal" evidence="4">
    <location>
        <begin position="47"/>
        <end position="191"/>
    </location>
</feature>
<dbReference type="Pfam" id="PF05282">
    <property type="entry name" value="AAR2"/>
    <property type="match status" value="1"/>
</dbReference>
<accession>B2WFC1</accession>
<dbReference type="PANTHER" id="PTHR12689:SF4">
    <property type="entry name" value="PROTEIN AAR2 HOMOLOG"/>
    <property type="match status" value="1"/>
</dbReference>
<dbReference type="HOGENOM" id="CLU_024943_2_0_1"/>
<dbReference type="OrthoDB" id="201752at2759"/>
<proteinExistence type="inferred from homology"/>
<dbReference type="CDD" id="cd13778">
    <property type="entry name" value="Aar2_C"/>
    <property type="match status" value="1"/>
</dbReference>
<dbReference type="EMBL" id="DS231623">
    <property type="protein sequence ID" value="EDU51201.1"/>
    <property type="molecule type" value="Genomic_DNA"/>
</dbReference>
<reference evidence="6" key="1">
    <citation type="journal article" date="2013" name="G3 (Bethesda)">
        <title>Comparative genomics of a plant-pathogenic fungus, Pyrenophora tritici-repentis, reveals transduplication and the impact of repeat elements on pathogenicity and population divergence.</title>
        <authorList>
            <person name="Manning V.A."/>
            <person name="Pandelova I."/>
            <person name="Dhillon B."/>
            <person name="Wilhelm L.J."/>
            <person name="Goodwin S.B."/>
            <person name="Berlin A.M."/>
            <person name="Figueroa M."/>
            <person name="Freitag M."/>
            <person name="Hane J.K."/>
            <person name="Henrissat B."/>
            <person name="Holman W.H."/>
            <person name="Kodira C.D."/>
            <person name="Martin J."/>
            <person name="Oliver R.P."/>
            <person name="Robbertse B."/>
            <person name="Schackwitz W."/>
            <person name="Schwartz D.C."/>
            <person name="Spatafora J.W."/>
            <person name="Turgeon B.G."/>
            <person name="Yandava C."/>
            <person name="Young S."/>
            <person name="Zhou S."/>
            <person name="Zeng Q."/>
            <person name="Grigoriev I.V."/>
            <person name="Ma L.-J."/>
            <person name="Ciuffetti L.M."/>
        </authorList>
    </citation>
    <scope>NUCLEOTIDE SEQUENCE [LARGE SCALE GENOMIC DNA]</scope>
    <source>
        <strain evidence="6">Pt-1C-BFP</strain>
    </source>
</reference>
<feature type="compositionally biased region" description="Acidic residues" evidence="2">
    <location>
        <begin position="461"/>
        <end position="476"/>
    </location>
</feature>
<evidence type="ECO:0000259" key="3">
    <source>
        <dbReference type="Pfam" id="PF05282"/>
    </source>
</evidence>
<comment type="similarity">
    <text evidence="1">Belongs to the AAR2 family.</text>
</comment>
<dbReference type="AlphaFoldDB" id="B2WFC1"/>
<dbReference type="Gene3D" id="1.25.40.550">
    <property type="entry name" value="Aar2, C-terminal domain-like"/>
    <property type="match status" value="1"/>
</dbReference>
<dbReference type="InParanoid" id="B2WFC1"/>
<evidence type="ECO:0000256" key="1">
    <source>
        <dbReference type="ARBA" id="ARBA00006281"/>
    </source>
</evidence>
<protein>
    <submittedName>
        <fullName evidence="5">AAR2 domain containing protein</fullName>
    </submittedName>
</protein>
<dbReference type="Proteomes" id="UP000001471">
    <property type="component" value="Unassembled WGS sequence"/>
</dbReference>
<sequence>MPILDTMIPHFSPAHVELCEQPILKILRHSWFEEIFRPKMDPSTINNCVLLLGLPQKALAGIDLLSFTASPRFRGVKNVPPGLHFVFTATDNTLSVRHGAWFYVTPGVGSPQVFVKKWDESAEDLVAETSQTEVLRHKANLGSIWKDGLTPYRQTVQEGDSGAEEGWSEDSTDWSKLTSQVTPTILSRICGLNPDHWNLTSASSATQDLDEIPGLETSNSMLHPEKELRFLPIDLKKTWREGATGRERTEAAQDRSWFLGDLIDNHCQARDLRGRENEILGELQFTFLMVLTLNNNSCLEQWKRLLRLLLTCRQAVQQRSQLFLDLLKCLRTQLPHCSDMEGDLFDMNDVGGGFLRKLLSQFRKALDDFDGKWKADLVDELEDLQEFMEKEFGWEPEGSYLKRGMMELEDGERVELEVKGADEDDELGDFAPTVVDLTPEQMKLVGGDASHTTHANGHVEEESEDEVDLDDMDTRY</sequence>
<dbReference type="Gene3D" id="2.60.34.20">
    <property type="match status" value="1"/>
</dbReference>
<dbReference type="InterPro" id="IPR038514">
    <property type="entry name" value="AAR2_C_sf"/>
</dbReference>
<dbReference type="InterPro" id="IPR033648">
    <property type="entry name" value="AAR2_C"/>
</dbReference>
<dbReference type="CDD" id="cd13777">
    <property type="entry name" value="Aar2_N"/>
    <property type="match status" value="1"/>
</dbReference>
<dbReference type="OMA" id="VWQSGGL"/>
<dbReference type="InterPro" id="IPR007946">
    <property type="entry name" value="AAR2"/>
</dbReference>
<feature type="domain" description="AAR2 C-terminal" evidence="3">
    <location>
        <begin position="230"/>
        <end position="395"/>
    </location>
</feature>
<dbReference type="InterPro" id="IPR033647">
    <property type="entry name" value="Aar2_N"/>
</dbReference>
<name>B2WFC1_PYRTR</name>
<dbReference type="GeneID" id="6346563"/>
<evidence type="ECO:0000313" key="6">
    <source>
        <dbReference type="Proteomes" id="UP000001471"/>
    </source>
</evidence>
<dbReference type="PANTHER" id="PTHR12689">
    <property type="entry name" value="A1 CISTRON SPLICING FACTOR AAR2-RELATED"/>
    <property type="match status" value="1"/>
</dbReference>
<organism evidence="5 6">
    <name type="scientific">Pyrenophora tritici-repentis (strain Pt-1C-BFP)</name>
    <name type="common">Wheat tan spot fungus</name>
    <name type="synonym">Drechslera tritici-repentis</name>
    <dbReference type="NCBI Taxonomy" id="426418"/>
    <lineage>
        <taxon>Eukaryota</taxon>
        <taxon>Fungi</taxon>
        <taxon>Dikarya</taxon>
        <taxon>Ascomycota</taxon>
        <taxon>Pezizomycotina</taxon>
        <taxon>Dothideomycetes</taxon>
        <taxon>Pleosporomycetidae</taxon>
        <taxon>Pleosporales</taxon>
        <taxon>Pleosporineae</taxon>
        <taxon>Pleosporaceae</taxon>
        <taxon>Pyrenophora</taxon>
    </lineage>
</organism>